<comment type="caution">
    <text evidence="1">The sequence shown here is derived from an EMBL/GenBank/DDBJ whole genome shotgun (WGS) entry which is preliminary data.</text>
</comment>
<keyword evidence="2" id="KW-1185">Reference proteome</keyword>
<name>A0A7J9KQ07_GOSSC</name>
<dbReference type="AlphaFoldDB" id="A0A7J9KQ07"/>
<evidence type="ECO:0000313" key="1">
    <source>
        <dbReference type="EMBL" id="MBA0848329.1"/>
    </source>
</evidence>
<sequence length="42" mass="4726">MHQSLQPMYHTQLVVDLVKMLPVSAQLVLLGVKLLIFHLSAL</sequence>
<evidence type="ECO:0000313" key="2">
    <source>
        <dbReference type="Proteomes" id="UP000593576"/>
    </source>
</evidence>
<dbReference type="EMBL" id="JABFAF010000002">
    <property type="protein sequence ID" value="MBA0848329.1"/>
    <property type="molecule type" value="Genomic_DNA"/>
</dbReference>
<accession>A0A7J9KQ07</accession>
<protein>
    <submittedName>
        <fullName evidence="1">Uncharacterized protein</fullName>
    </submittedName>
</protein>
<proteinExistence type="predicted"/>
<gene>
    <name evidence="1" type="ORF">Goshw_000770</name>
</gene>
<dbReference type="Proteomes" id="UP000593576">
    <property type="component" value="Unassembled WGS sequence"/>
</dbReference>
<organism evidence="1 2">
    <name type="scientific">Gossypium schwendimanii</name>
    <name type="common">Cotton</name>
    <dbReference type="NCBI Taxonomy" id="34291"/>
    <lineage>
        <taxon>Eukaryota</taxon>
        <taxon>Viridiplantae</taxon>
        <taxon>Streptophyta</taxon>
        <taxon>Embryophyta</taxon>
        <taxon>Tracheophyta</taxon>
        <taxon>Spermatophyta</taxon>
        <taxon>Magnoliopsida</taxon>
        <taxon>eudicotyledons</taxon>
        <taxon>Gunneridae</taxon>
        <taxon>Pentapetalae</taxon>
        <taxon>rosids</taxon>
        <taxon>malvids</taxon>
        <taxon>Malvales</taxon>
        <taxon>Malvaceae</taxon>
        <taxon>Malvoideae</taxon>
        <taxon>Gossypium</taxon>
    </lineage>
</organism>
<reference evidence="1 2" key="1">
    <citation type="journal article" date="2019" name="Genome Biol. Evol.">
        <title>Insights into the evolution of the New World diploid cottons (Gossypium, subgenus Houzingenia) based on genome sequencing.</title>
        <authorList>
            <person name="Grover C.E."/>
            <person name="Arick M.A. 2nd"/>
            <person name="Thrash A."/>
            <person name="Conover J.L."/>
            <person name="Sanders W.S."/>
            <person name="Peterson D.G."/>
            <person name="Frelichowski J.E."/>
            <person name="Scheffler J.A."/>
            <person name="Scheffler B.E."/>
            <person name="Wendel J.F."/>
        </authorList>
    </citation>
    <scope>NUCLEOTIDE SEQUENCE [LARGE SCALE GENOMIC DNA]</scope>
    <source>
        <strain evidence="1">1</strain>
        <tissue evidence="1">Leaf</tissue>
    </source>
</reference>